<reference evidence="1 2" key="1">
    <citation type="submission" date="2016-10" db="EMBL/GenBank/DDBJ databases">
        <authorList>
            <person name="de Groot N.N."/>
        </authorList>
    </citation>
    <scope>NUCLEOTIDE SEQUENCE [LARGE SCALE GENOMIC DNA]</scope>
    <source>
        <strain evidence="1 2">DSM 43941</strain>
    </source>
</reference>
<keyword evidence="2" id="KW-1185">Reference proteome</keyword>
<organism evidence="1 2">
    <name type="scientific">Actinoplanes derwentensis</name>
    <dbReference type="NCBI Taxonomy" id="113562"/>
    <lineage>
        <taxon>Bacteria</taxon>
        <taxon>Bacillati</taxon>
        <taxon>Actinomycetota</taxon>
        <taxon>Actinomycetes</taxon>
        <taxon>Micromonosporales</taxon>
        <taxon>Micromonosporaceae</taxon>
        <taxon>Actinoplanes</taxon>
    </lineage>
</organism>
<protein>
    <submittedName>
        <fullName evidence="1">Nucleotidyl transferase AbiEii toxin, Type IV TA system</fullName>
    </submittedName>
</protein>
<dbReference type="Pfam" id="PF08843">
    <property type="entry name" value="AbiEii"/>
    <property type="match status" value="1"/>
</dbReference>
<proteinExistence type="predicted"/>
<name>A0A1H2D0J5_9ACTN</name>
<keyword evidence="1" id="KW-0808">Transferase</keyword>
<dbReference type="OrthoDB" id="3199565at2"/>
<evidence type="ECO:0000313" key="1">
    <source>
        <dbReference type="EMBL" id="SDT76213.1"/>
    </source>
</evidence>
<dbReference type="RefSeq" id="WP_157751961.1">
    <property type="nucleotide sequence ID" value="NZ_BOMJ01000026.1"/>
</dbReference>
<dbReference type="InterPro" id="IPR014942">
    <property type="entry name" value="AbiEii"/>
</dbReference>
<sequence>MLQRRLSQAASARGSTAKRLQSLVGNVVLCQMLPASAVKGGTGLKLRLGDSRTRATPDLDTAFRGDHDEFERELRSNLINGWGNFTGSVIRGPKRPPVGVPDSYVMQPLIVKLQFHGKSFITIDAEVGYDELEATNEPPELELSPEVSGLFVELGLPAPVPVPVLPLHHQISQKIHACTEPGNERAHDLVDLQIITPLADTKLAAATVERIFQFRAQHEWPARVTPTQNWSSLYANAADGLDVLATVEEALSWVNDEYIPSLISATE</sequence>
<dbReference type="EMBL" id="LT629758">
    <property type="protein sequence ID" value="SDT76213.1"/>
    <property type="molecule type" value="Genomic_DNA"/>
</dbReference>
<dbReference type="STRING" id="113562.SAMN04489716_7550"/>
<dbReference type="AlphaFoldDB" id="A0A1H2D0J5"/>
<evidence type="ECO:0000313" key="2">
    <source>
        <dbReference type="Proteomes" id="UP000198688"/>
    </source>
</evidence>
<accession>A0A1H2D0J5</accession>
<gene>
    <name evidence="1" type="ORF">SAMN04489716_7550</name>
</gene>
<dbReference type="GO" id="GO:0016740">
    <property type="term" value="F:transferase activity"/>
    <property type="evidence" value="ECO:0007669"/>
    <property type="project" value="UniProtKB-KW"/>
</dbReference>
<dbReference type="Proteomes" id="UP000198688">
    <property type="component" value="Chromosome I"/>
</dbReference>